<dbReference type="PROSITE" id="PS50240">
    <property type="entry name" value="TRYPSIN_DOM"/>
    <property type="match status" value="1"/>
</dbReference>
<dbReference type="PROSITE" id="PS50068">
    <property type="entry name" value="LDLRA_2"/>
    <property type="match status" value="2"/>
</dbReference>
<dbReference type="Proteomes" id="UP001152759">
    <property type="component" value="Chromosome 1"/>
</dbReference>
<evidence type="ECO:0000259" key="14">
    <source>
        <dbReference type="PROSITE" id="PS50287"/>
    </source>
</evidence>
<reference evidence="15" key="1">
    <citation type="submission" date="2021-12" db="EMBL/GenBank/DDBJ databases">
        <authorList>
            <person name="King R."/>
        </authorList>
    </citation>
    <scope>NUCLEOTIDE SEQUENCE</scope>
</reference>
<sequence length="1090" mass="122254">MSEQESGERGNGCYEHDPIPDCSSTSNSQYNYSQLNDWETSPGEYGRSYRAASLAVPRSSYGDENHPRCPPPSGPGLLDLFYSEANHFEQPFRRHSTADVYHSQRTHTHKITASSPGMERLPQRTPPEVPERKKPGSVPPQLPRPALIEHKIPPPPRKSAPPIQPRARGQVPRPTPLGASQEEAPKPTAAPPPAQAFFPPTPTDAGPSVFSSMQFKNYELLNRNQVSFIPCNSECPQSPRRYSYSHAGELKVQAPGPGRPPQRPDTPPPPEYQRKFSEGNLPAEAAVFGNRRRSLKIPPPIETRATLLTEFSDGEAPATLSDEHIDKNTIRQDSNVSSDGYSQTSSPSYNIKSMETPLLPRSKSKQGSKVVVPKVGKDKKKATLECLNTSECNKTRIKEGSTSPLTKSMSTPASLQTAVKLSNGSNMSLHHKIIRDIRRPSSHYISRGRLRFQCAQIILNAIALLAIAAGLAAYFNTYPVKIKYVNKTITQNFTKTQYVLQPVYEEDLNPAPGICLPLIVRFCQNHKVPYNYTVFPNYIGHFNQKFAETELEMYDAIVDVRCYELAAFFLCTLFAPKCGSGGNLVRPCRNLCDETIRRCGFFLEVFGLTLPDYLDCKMFPESTNPETCIGHRETELEFIRSQRPVCHSGFQCDMKRCIPEDYRCDGHVDCEDKSDELDCIQCQKGMIHCGSNRCISMSQMCDGRVDCPYGQDERNCMRLSKEMGDEAEGDLEIYQPEHHRWRKACVSFWDEGSAGEVCSVLGYGVAKSERLLAKKSYSKGQQRHPYRRSWKKKVALMREMKTCNTSDRENYQVNLACSDYICGLRKHPMERPLPRIIGGVESTPGDWPFLAALLGGPEQIFYCAGVLISDQWVLTASHCVGNFSSGDPTGWTIQLGITRRDAHSYMGQKMKVHRVISHPQYNVGVAHDNDVALFQLKTKVEFHEHLVPVCLPPPNYELAPGTMCTVIGWGKTDDSHASGYEAAVYEVQVPVLNRDLCNNWLEHRDINVTKGMICAGYPEGGKDACQGDSGGPLLCKMEVEQQERWFVGGIVSWGIKCAHPHLPGVYAYVPRYVDWILNQMHRYDELERRL</sequence>
<evidence type="ECO:0000256" key="4">
    <source>
        <dbReference type="ARBA" id="ARBA00022825"/>
    </source>
</evidence>
<feature type="disulfide bond" evidence="8">
    <location>
        <begin position="664"/>
        <end position="679"/>
    </location>
</feature>
<dbReference type="SUPFAM" id="SSF63501">
    <property type="entry name" value="Frizzled cysteine-rich domain"/>
    <property type="match status" value="1"/>
</dbReference>
<feature type="domain" description="Peptidase S1" evidence="13">
    <location>
        <begin position="836"/>
        <end position="1081"/>
    </location>
</feature>
<dbReference type="PRINTS" id="PR00722">
    <property type="entry name" value="CHYMOTRYPSIN"/>
</dbReference>
<evidence type="ECO:0000313" key="15">
    <source>
        <dbReference type="EMBL" id="CAH0381049.1"/>
    </source>
</evidence>
<proteinExistence type="predicted"/>
<dbReference type="PROSITE" id="PS50287">
    <property type="entry name" value="SRCR_2"/>
    <property type="match status" value="1"/>
</dbReference>
<evidence type="ECO:0000256" key="9">
    <source>
        <dbReference type="PROSITE-ProRule" id="PRU00196"/>
    </source>
</evidence>
<dbReference type="PROSITE" id="PS00134">
    <property type="entry name" value="TRYPSIN_HIS"/>
    <property type="match status" value="1"/>
</dbReference>
<dbReference type="Pfam" id="PF00089">
    <property type="entry name" value="Trypsin"/>
    <property type="match status" value="1"/>
</dbReference>
<feature type="compositionally biased region" description="Basic and acidic residues" evidence="11">
    <location>
        <begin position="321"/>
        <end position="330"/>
    </location>
</feature>
<organism evidence="15 16">
    <name type="scientific">Bemisia tabaci</name>
    <name type="common">Sweetpotato whitefly</name>
    <name type="synonym">Aleurodes tabaci</name>
    <dbReference type="NCBI Taxonomy" id="7038"/>
    <lineage>
        <taxon>Eukaryota</taxon>
        <taxon>Metazoa</taxon>
        <taxon>Ecdysozoa</taxon>
        <taxon>Arthropoda</taxon>
        <taxon>Hexapoda</taxon>
        <taxon>Insecta</taxon>
        <taxon>Pterygota</taxon>
        <taxon>Neoptera</taxon>
        <taxon>Paraneoptera</taxon>
        <taxon>Hemiptera</taxon>
        <taxon>Sternorrhyncha</taxon>
        <taxon>Aleyrodoidea</taxon>
        <taxon>Aleyrodidae</taxon>
        <taxon>Aleyrodinae</taxon>
        <taxon>Bemisia</taxon>
    </lineage>
</organism>
<name>A0A9P0A0P6_BEMTA</name>
<dbReference type="InterPro" id="IPR001190">
    <property type="entry name" value="SRCR"/>
</dbReference>
<dbReference type="InterPro" id="IPR036790">
    <property type="entry name" value="Frizzled_dom_sf"/>
</dbReference>
<dbReference type="InterPro" id="IPR009003">
    <property type="entry name" value="Peptidase_S1_PA"/>
</dbReference>
<dbReference type="FunFam" id="1.10.2000.10:FF:000019">
    <property type="entry name" value="Corin, isoform B"/>
    <property type="match status" value="1"/>
</dbReference>
<feature type="region of interest" description="Disordered" evidence="11">
    <location>
        <begin position="1"/>
        <end position="44"/>
    </location>
</feature>
<dbReference type="GO" id="GO:0004252">
    <property type="term" value="F:serine-type endopeptidase activity"/>
    <property type="evidence" value="ECO:0007669"/>
    <property type="project" value="InterPro"/>
</dbReference>
<dbReference type="InterPro" id="IPR002172">
    <property type="entry name" value="LDrepeatLR_classA_rpt"/>
</dbReference>
<comment type="caution">
    <text evidence="9">Lacks conserved residue(s) required for the propagation of feature annotation.</text>
</comment>
<evidence type="ECO:0000256" key="11">
    <source>
        <dbReference type="SAM" id="MobiDB-lite"/>
    </source>
</evidence>
<dbReference type="SUPFAM" id="SSF56487">
    <property type="entry name" value="SRCR-like"/>
    <property type="match status" value="1"/>
</dbReference>
<dbReference type="Gene3D" id="2.40.10.10">
    <property type="entry name" value="Trypsin-like serine proteases"/>
    <property type="match status" value="1"/>
</dbReference>
<feature type="disulfide bond" evidence="8">
    <location>
        <begin position="652"/>
        <end position="670"/>
    </location>
</feature>
<evidence type="ECO:0000259" key="12">
    <source>
        <dbReference type="PROSITE" id="PS50038"/>
    </source>
</evidence>
<evidence type="ECO:0000313" key="16">
    <source>
        <dbReference type="Proteomes" id="UP001152759"/>
    </source>
</evidence>
<keyword evidence="3 10" id="KW-0378">Hydrolase</keyword>
<dbReference type="InterPro" id="IPR001314">
    <property type="entry name" value="Peptidase_S1A"/>
</dbReference>
<dbReference type="AlphaFoldDB" id="A0A9P0A0P6"/>
<evidence type="ECO:0000256" key="5">
    <source>
        <dbReference type="ARBA" id="ARBA00023157"/>
    </source>
</evidence>
<feature type="domain" description="FZ" evidence="12">
    <location>
        <begin position="510"/>
        <end position="631"/>
    </location>
</feature>
<dbReference type="Gene3D" id="1.10.2000.10">
    <property type="entry name" value="Frizzled cysteine-rich domain"/>
    <property type="match status" value="1"/>
</dbReference>
<evidence type="ECO:0000256" key="7">
    <source>
        <dbReference type="PROSITE-ProRule" id="PRU00090"/>
    </source>
</evidence>
<evidence type="ECO:0008006" key="17">
    <source>
        <dbReference type="Google" id="ProtNLM"/>
    </source>
</evidence>
<dbReference type="CDD" id="cd07066">
    <property type="entry name" value="CRD_FZ"/>
    <property type="match status" value="1"/>
</dbReference>
<keyword evidence="5 8" id="KW-1015">Disulfide bond</keyword>
<dbReference type="SMART" id="SM00192">
    <property type="entry name" value="LDLa"/>
    <property type="match status" value="2"/>
</dbReference>
<feature type="compositionally biased region" description="Low complexity" evidence="11">
    <location>
        <begin position="23"/>
        <end position="34"/>
    </location>
</feature>
<feature type="disulfide bond" evidence="8">
    <location>
        <begin position="682"/>
        <end position="694"/>
    </location>
</feature>
<dbReference type="InterPro" id="IPR033116">
    <property type="entry name" value="TRYPSIN_SER"/>
</dbReference>
<dbReference type="SUPFAM" id="SSF50494">
    <property type="entry name" value="Trypsin-like serine proteases"/>
    <property type="match status" value="1"/>
</dbReference>
<dbReference type="InterPro" id="IPR043504">
    <property type="entry name" value="Peptidase_S1_PA_chymotrypsin"/>
</dbReference>
<evidence type="ECO:0000256" key="8">
    <source>
        <dbReference type="PROSITE-ProRule" id="PRU00124"/>
    </source>
</evidence>
<dbReference type="Pfam" id="PF00057">
    <property type="entry name" value="Ldl_recept_a"/>
    <property type="match status" value="2"/>
</dbReference>
<feature type="compositionally biased region" description="Polar residues" evidence="11">
    <location>
        <begin position="331"/>
        <end position="353"/>
    </location>
</feature>
<comment type="subcellular location">
    <subcellularLocation>
        <location evidence="1">Cell membrane</location>
        <topology evidence="1">Single-pass membrane protein</topology>
    </subcellularLocation>
</comment>
<dbReference type="PROSITE" id="PS50038">
    <property type="entry name" value="FZ"/>
    <property type="match status" value="1"/>
</dbReference>
<dbReference type="CDD" id="cd00112">
    <property type="entry name" value="LDLa"/>
    <property type="match status" value="2"/>
</dbReference>
<dbReference type="PROSITE" id="PS00135">
    <property type="entry name" value="TRYPSIN_SER"/>
    <property type="match status" value="1"/>
</dbReference>
<dbReference type="GO" id="GO:0005886">
    <property type="term" value="C:plasma membrane"/>
    <property type="evidence" value="ECO:0007669"/>
    <property type="project" value="UniProtKB-SubCell"/>
</dbReference>
<keyword evidence="6" id="KW-0325">Glycoprotein</keyword>
<feature type="compositionally biased region" description="Pro residues" evidence="11">
    <location>
        <begin position="257"/>
        <end position="271"/>
    </location>
</feature>
<dbReference type="InterPro" id="IPR001254">
    <property type="entry name" value="Trypsin_dom"/>
</dbReference>
<dbReference type="GO" id="GO:0006508">
    <property type="term" value="P:proteolysis"/>
    <property type="evidence" value="ECO:0007669"/>
    <property type="project" value="UniProtKB-KW"/>
</dbReference>
<feature type="disulfide bond" evidence="8">
    <location>
        <begin position="689"/>
        <end position="707"/>
    </location>
</feature>
<dbReference type="Gene3D" id="3.10.250.10">
    <property type="entry name" value="SRCR-like domain"/>
    <property type="match status" value="1"/>
</dbReference>
<feature type="disulfide bond" evidence="8">
    <location>
        <begin position="701"/>
        <end position="716"/>
    </location>
</feature>
<keyword evidence="2 10" id="KW-0645">Protease</keyword>
<dbReference type="EMBL" id="OU963862">
    <property type="protein sequence ID" value="CAH0381049.1"/>
    <property type="molecule type" value="Genomic_DNA"/>
</dbReference>
<protein>
    <recommendedName>
        <fullName evidence="17">Atrial natriuretic peptide-converting enzyme</fullName>
    </recommendedName>
</protein>
<keyword evidence="4 10" id="KW-0720">Serine protease</keyword>
<keyword evidence="16" id="KW-1185">Reference proteome</keyword>
<evidence type="ECO:0000259" key="13">
    <source>
        <dbReference type="PROSITE" id="PS50240"/>
    </source>
</evidence>
<evidence type="ECO:0000256" key="6">
    <source>
        <dbReference type="ARBA" id="ARBA00023180"/>
    </source>
</evidence>
<dbReference type="KEGG" id="btab:109041291"/>
<dbReference type="CDD" id="cd00190">
    <property type="entry name" value="Tryp_SPc"/>
    <property type="match status" value="1"/>
</dbReference>
<dbReference type="SMART" id="SM00063">
    <property type="entry name" value="FRI"/>
    <property type="match status" value="1"/>
</dbReference>
<feature type="region of interest" description="Disordered" evidence="11">
    <location>
        <begin position="93"/>
        <end position="210"/>
    </location>
</feature>
<gene>
    <name evidence="15" type="ORF">BEMITA_LOCUS736</name>
</gene>
<dbReference type="PANTHER" id="PTHR24252:SF7">
    <property type="entry name" value="HYALIN"/>
    <property type="match status" value="1"/>
</dbReference>
<evidence type="ECO:0000256" key="3">
    <source>
        <dbReference type="ARBA" id="ARBA00022801"/>
    </source>
</evidence>
<dbReference type="Pfam" id="PF01392">
    <property type="entry name" value="Fz"/>
    <property type="match status" value="1"/>
</dbReference>
<feature type="compositionally biased region" description="Pro residues" evidence="11">
    <location>
        <begin position="188"/>
        <end position="202"/>
    </location>
</feature>
<evidence type="ECO:0000256" key="2">
    <source>
        <dbReference type="ARBA" id="ARBA00022670"/>
    </source>
</evidence>
<dbReference type="InterPro" id="IPR036772">
    <property type="entry name" value="SRCR-like_dom_sf"/>
</dbReference>
<dbReference type="InterPro" id="IPR020067">
    <property type="entry name" value="Frizzled_dom"/>
</dbReference>
<dbReference type="InterPro" id="IPR036055">
    <property type="entry name" value="LDL_receptor-like_sf"/>
</dbReference>
<dbReference type="FunFam" id="2.40.10.10:FF:000003">
    <property type="entry name" value="Transmembrane serine protease 3"/>
    <property type="match status" value="1"/>
</dbReference>
<feature type="region of interest" description="Disordered" evidence="11">
    <location>
        <begin position="312"/>
        <end position="372"/>
    </location>
</feature>
<dbReference type="Gene3D" id="4.10.400.10">
    <property type="entry name" value="Low-density Lipoprotein Receptor"/>
    <property type="match status" value="2"/>
</dbReference>
<evidence type="ECO:0000256" key="1">
    <source>
        <dbReference type="ARBA" id="ARBA00004162"/>
    </source>
</evidence>
<feature type="region of interest" description="Disordered" evidence="11">
    <location>
        <begin position="58"/>
        <end position="77"/>
    </location>
</feature>
<feature type="compositionally biased region" description="Pro residues" evidence="11">
    <location>
        <begin position="153"/>
        <end position="164"/>
    </location>
</feature>
<evidence type="ECO:0000256" key="10">
    <source>
        <dbReference type="RuleBase" id="RU363034"/>
    </source>
</evidence>
<feature type="domain" description="SRCR" evidence="14">
    <location>
        <begin position="717"/>
        <end position="764"/>
    </location>
</feature>
<dbReference type="PANTHER" id="PTHR24252">
    <property type="entry name" value="ACROSIN-RELATED"/>
    <property type="match status" value="1"/>
</dbReference>
<dbReference type="SUPFAM" id="SSF57424">
    <property type="entry name" value="LDL receptor-like module"/>
    <property type="match status" value="2"/>
</dbReference>
<dbReference type="SMART" id="SM00020">
    <property type="entry name" value="Tryp_SPc"/>
    <property type="match status" value="1"/>
</dbReference>
<accession>A0A9P0A0P6</accession>
<feature type="disulfide bond" evidence="7">
    <location>
        <begin position="592"/>
        <end position="616"/>
    </location>
</feature>
<feature type="region of interest" description="Disordered" evidence="11">
    <location>
        <begin position="250"/>
        <end position="278"/>
    </location>
</feature>
<dbReference type="InterPro" id="IPR018114">
    <property type="entry name" value="TRYPSIN_HIS"/>
</dbReference>